<feature type="region of interest" description="Disordered" evidence="1">
    <location>
        <begin position="27"/>
        <end position="91"/>
    </location>
</feature>
<sequence length="154" mass="16383">MHDAVSAGGAVAKDVLVPEVEVQLSGSSTTPARFVDAEPAPKSMPPPAKRAIVVGFPAPSPTPAVVSKSRKRPSANPDAANKRKCAEAGPLPIKASGLGSASRHRAKVCFEQKLLPFLMRASCRGSPIPLTPWRPFTLGIWPWQESRRGGERGW</sequence>
<name>A0A8X7QJ04_BRACI</name>
<proteinExistence type="predicted"/>
<evidence type="ECO:0000313" key="2">
    <source>
        <dbReference type="EMBL" id="KAG2270653.1"/>
    </source>
</evidence>
<protein>
    <submittedName>
        <fullName evidence="2">Uncharacterized protein</fullName>
    </submittedName>
</protein>
<dbReference type="EMBL" id="JAAMPC010000013">
    <property type="protein sequence ID" value="KAG2270653.1"/>
    <property type="molecule type" value="Genomic_DNA"/>
</dbReference>
<dbReference type="OrthoDB" id="10484685at2759"/>
<organism evidence="2 3">
    <name type="scientific">Brassica carinata</name>
    <name type="common">Ethiopian mustard</name>
    <name type="synonym">Abyssinian cabbage</name>
    <dbReference type="NCBI Taxonomy" id="52824"/>
    <lineage>
        <taxon>Eukaryota</taxon>
        <taxon>Viridiplantae</taxon>
        <taxon>Streptophyta</taxon>
        <taxon>Embryophyta</taxon>
        <taxon>Tracheophyta</taxon>
        <taxon>Spermatophyta</taxon>
        <taxon>Magnoliopsida</taxon>
        <taxon>eudicotyledons</taxon>
        <taxon>Gunneridae</taxon>
        <taxon>Pentapetalae</taxon>
        <taxon>rosids</taxon>
        <taxon>malvids</taxon>
        <taxon>Brassicales</taxon>
        <taxon>Brassicaceae</taxon>
        <taxon>Brassiceae</taxon>
        <taxon>Brassica</taxon>
    </lineage>
</organism>
<reference evidence="2 3" key="1">
    <citation type="submission" date="2020-02" db="EMBL/GenBank/DDBJ databases">
        <authorList>
            <person name="Ma Q."/>
            <person name="Huang Y."/>
            <person name="Song X."/>
            <person name="Pei D."/>
        </authorList>
    </citation>
    <scope>NUCLEOTIDE SEQUENCE [LARGE SCALE GENOMIC DNA]</scope>
    <source>
        <strain evidence="2">Sxm20200214</strain>
        <tissue evidence="2">Leaf</tissue>
    </source>
</reference>
<keyword evidence="3" id="KW-1185">Reference proteome</keyword>
<comment type="caution">
    <text evidence="2">The sequence shown here is derived from an EMBL/GenBank/DDBJ whole genome shotgun (WGS) entry which is preliminary data.</text>
</comment>
<gene>
    <name evidence="2" type="ORF">Bca52824_065208</name>
</gene>
<evidence type="ECO:0000256" key="1">
    <source>
        <dbReference type="SAM" id="MobiDB-lite"/>
    </source>
</evidence>
<evidence type="ECO:0000313" key="3">
    <source>
        <dbReference type="Proteomes" id="UP000886595"/>
    </source>
</evidence>
<dbReference type="Proteomes" id="UP000886595">
    <property type="component" value="Unassembled WGS sequence"/>
</dbReference>
<accession>A0A8X7QJ04</accession>
<dbReference type="AlphaFoldDB" id="A0A8X7QJ04"/>